<dbReference type="Pfam" id="PF14535">
    <property type="entry name" value="AMP-binding_C_2"/>
    <property type="match status" value="1"/>
</dbReference>
<dbReference type="InterPro" id="IPR042099">
    <property type="entry name" value="ANL_N_sf"/>
</dbReference>
<dbReference type="AlphaFoldDB" id="A0A8S8XET4"/>
<dbReference type="Proteomes" id="UP000681075">
    <property type="component" value="Unassembled WGS sequence"/>
</dbReference>
<keyword evidence="2" id="KW-0436">Ligase</keyword>
<evidence type="ECO:0000313" key="2">
    <source>
        <dbReference type="EMBL" id="GIL40512.1"/>
    </source>
</evidence>
<dbReference type="Gene3D" id="3.30.300.30">
    <property type="match status" value="1"/>
</dbReference>
<evidence type="ECO:0000259" key="1">
    <source>
        <dbReference type="Pfam" id="PF14535"/>
    </source>
</evidence>
<accession>A0A8S8XET4</accession>
<dbReference type="RefSeq" id="WP_420243610.1">
    <property type="nucleotide sequence ID" value="NZ_BOPV01000001.1"/>
</dbReference>
<dbReference type="PANTHER" id="PTHR43845">
    <property type="entry name" value="BLR5969 PROTEIN"/>
    <property type="match status" value="1"/>
</dbReference>
<dbReference type="InterPro" id="IPR045851">
    <property type="entry name" value="AMP-bd_C_sf"/>
</dbReference>
<dbReference type="GO" id="GO:0016874">
    <property type="term" value="F:ligase activity"/>
    <property type="evidence" value="ECO:0007669"/>
    <property type="project" value="UniProtKB-KW"/>
</dbReference>
<dbReference type="SUPFAM" id="SSF56801">
    <property type="entry name" value="Acetyl-CoA synthetase-like"/>
    <property type="match status" value="1"/>
</dbReference>
<reference evidence="2" key="1">
    <citation type="submission" date="2021-02" db="EMBL/GenBank/DDBJ databases">
        <title>Genome sequence of Rhodospirillales sp. strain TMPK1 isolated from soil.</title>
        <authorList>
            <person name="Nakai R."/>
            <person name="Kusada H."/>
            <person name="Tamaki H."/>
        </authorList>
    </citation>
    <scope>NUCLEOTIDE SEQUENCE</scope>
    <source>
        <strain evidence="2">TMPK1</strain>
    </source>
</reference>
<name>A0A8S8XET4_9PROT</name>
<evidence type="ECO:0000313" key="3">
    <source>
        <dbReference type="Proteomes" id="UP000681075"/>
    </source>
</evidence>
<keyword evidence="3" id="KW-1185">Reference proteome</keyword>
<dbReference type="EMBL" id="BOPV01000001">
    <property type="protein sequence ID" value="GIL40512.1"/>
    <property type="molecule type" value="Genomic_DNA"/>
</dbReference>
<sequence length="460" mass="51217">MHPSYFEAADPARMAAEFPIGDEFLRVFKSLSRDELRARQEKQFRQLMARAWRTGFYRRHWGAHGIEAGDIRTLDDLPKLPTYDKTQLMESIANHPPLGDFHAMDTYPAGAHPPIVFHTTSGTTGRPQPLLFGPWSREVQNLLLARIYLLQGMRSSDVVHSVYGHGMINGGHYVREAVVHWTNALFMSAGTGVETRSLNQVQLMRDFGATVIVGFADYIKRLAEVARENGIEPGRDIKIRLICGHLGRESREQMSAMWGGAAVHDWYGVGDTGAIAAEGPDGDGLYVMEDAQFLEICDIDTGAPLADGEQGDMVCTSLFKHDIYPIVRFNTHDVSKYKTGQSSLGLNLRRIEGFLGRSDNMVKLRGINVFPHAVGPILQNRTEFNGQFLCKVSRDTTGRDDMLVLCEVTGPADVDAYKQALKASMGVEVDVQFVTPGALAPLTQIEQRQKPIRLVDERFV</sequence>
<comment type="caution">
    <text evidence="2">The sequence shown here is derived from an EMBL/GenBank/DDBJ whole genome shotgun (WGS) entry which is preliminary data.</text>
</comment>
<dbReference type="Gene3D" id="3.40.50.12780">
    <property type="entry name" value="N-terminal domain of ligase-like"/>
    <property type="match status" value="1"/>
</dbReference>
<organism evidence="2 3">
    <name type="scientific">Roseiterribacter gracilis</name>
    <dbReference type="NCBI Taxonomy" id="2812848"/>
    <lineage>
        <taxon>Bacteria</taxon>
        <taxon>Pseudomonadati</taxon>
        <taxon>Pseudomonadota</taxon>
        <taxon>Alphaproteobacteria</taxon>
        <taxon>Rhodospirillales</taxon>
        <taxon>Roseiterribacteraceae</taxon>
        <taxon>Roseiterribacter</taxon>
    </lineage>
</organism>
<gene>
    <name evidence="2" type="ORF">TMPK1_27490</name>
</gene>
<proteinExistence type="predicted"/>
<dbReference type="InterPro" id="IPR028154">
    <property type="entry name" value="AMP-dep_Lig_C"/>
</dbReference>
<feature type="domain" description="AMP-dependent ligase C-terminal" evidence="1">
    <location>
        <begin position="366"/>
        <end position="458"/>
    </location>
</feature>
<dbReference type="PANTHER" id="PTHR43845:SF1">
    <property type="entry name" value="BLR5969 PROTEIN"/>
    <property type="match status" value="1"/>
</dbReference>
<protein>
    <submittedName>
        <fullName evidence="2">Phenylacetate--CoA ligase</fullName>
    </submittedName>
</protein>